<dbReference type="PANTHER" id="PTHR33737:SF19">
    <property type="entry name" value="BNAA10G12980D PROTEIN"/>
    <property type="match status" value="1"/>
</dbReference>
<feature type="region of interest" description="Disordered" evidence="1">
    <location>
        <begin position="359"/>
        <end position="413"/>
    </location>
</feature>
<feature type="compositionally biased region" description="Polar residues" evidence="1">
    <location>
        <begin position="567"/>
        <end position="584"/>
    </location>
</feature>
<feature type="region of interest" description="Disordered" evidence="1">
    <location>
        <begin position="1160"/>
        <end position="1187"/>
    </location>
</feature>
<feature type="region of interest" description="Disordered" evidence="1">
    <location>
        <begin position="563"/>
        <end position="587"/>
    </location>
</feature>
<feature type="region of interest" description="Disordered" evidence="1">
    <location>
        <begin position="217"/>
        <end position="244"/>
    </location>
</feature>
<gene>
    <name evidence="2" type="ORF">QN277_003034</name>
</gene>
<keyword evidence="3" id="KW-1185">Reference proteome</keyword>
<feature type="region of interest" description="Disordered" evidence="1">
    <location>
        <begin position="262"/>
        <end position="339"/>
    </location>
</feature>
<organism evidence="2 3">
    <name type="scientific">Acacia crassicarpa</name>
    <name type="common">northern wattle</name>
    <dbReference type="NCBI Taxonomy" id="499986"/>
    <lineage>
        <taxon>Eukaryota</taxon>
        <taxon>Viridiplantae</taxon>
        <taxon>Streptophyta</taxon>
        <taxon>Embryophyta</taxon>
        <taxon>Tracheophyta</taxon>
        <taxon>Spermatophyta</taxon>
        <taxon>Magnoliopsida</taxon>
        <taxon>eudicotyledons</taxon>
        <taxon>Gunneridae</taxon>
        <taxon>Pentapetalae</taxon>
        <taxon>rosids</taxon>
        <taxon>fabids</taxon>
        <taxon>Fabales</taxon>
        <taxon>Fabaceae</taxon>
        <taxon>Caesalpinioideae</taxon>
        <taxon>mimosoid clade</taxon>
        <taxon>Acacieae</taxon>
        <taxon>Acacia</taxon>
    </lineage>
</organism>
<protein>
    <submittedName>
        <fullName evidence="2">Uncharacterized protein</fullName>
    </submittedName>
</protein>
<dbReference type="AlphaFoldDB" id="A0AAE1NC79"/>
<evidence type="ECO:0000256" key="1">
    <source>
        <dbReference type="SAM" id="MobiDB-lite"/>
    </source>
</evidence>
<dbReference type="GO" id="GO:0008017">
    <property type="term" value="F:microtubule binding"/>
    <property type="evidence" value="ECO:0007669"/>
    <property type="project" value="InterPro"/>
</dbReference>
<name>A0AAE1NC79_9FABA</name>
<feature type="compositionally biased region" description="Polar residues" evidence="1">
    <location>
        <begin position="262"/>
        <end position="275"/>
    </location>
</feature>
<feature type="compositionally biased region" description="Basic and acidic residues" evidence="1">
    <location>
        <begin position="232"/>
        <end position="244"/>
    </location>
</feature>
<sequence>MDSDLSLLEITAEDDSLLHIPRDDSGVNNTSTIFSCSPLHCRRSVPALSPQIDGRVGAVSFKMFSSSVKDEKNKENINENKSEAPKLNVEPQQMKRKKKGDGYNLRKSMAWDRAFFTEEGVLNPLELSMISGNHSRANNELTMIREEEENALVSDIVGASSMLKDNEENLFKPLPEDRKIGASLSLVSDALNKDTFASASLAKRKVFAVNNINRNKSQRDACPRPIASSSLKRPDTSKVQRNESKVSKILLPKSHVPVITTAARSGTLGTSSSKRNQQDHSAAYVQKNAAVKGLSRNPKSMPINSKFDMADKSSVTRTSKRQAGKDINDSISESHPPPRLHYQPVTEAKKGFELHPPLRVCNTGDKKQPTQIQTAKPSGLRMPSPSLGFFSQQKASSSHSMSHKSSKPCKPANIPKLKKVEMDCVNEARGLHPPGKSSETVEGETKNCTPNVRPTDVQSESCLQVENNQKKEVQRYSLRSGEITEHGKVETIPEHMNNNDENLLLRSAMDDQLKTKVDGDQFVEPHSMCYSSIQRTSIERDDLPTSAQTAIEHEVDVKMKPPVCDAQKSNEGSVPQAENDSSSNDCRHSGDLKEYNCMKIAQVNSSLGDFSEAVLGISLERIPYKSTERVKDGVGGFDKHEVDVQLPLLNANLSSHCNDSSQLISEAVNQQPQYSHSMEERCEGQAENINSSVEAEINARSDSESHANGCLVHATTSSSQESPKEPLLQVIDASESVPQIAEMEGCKHTGDVQSGSVHRRSVDNEYDQLIDSKLIQDISSKGTSLHYDLSIDQHDVLGNFDQQARILTSSKTSDILFETENSAANHSPLLDERDSFEAPANINLDSIDFCGAETPSGLHENNLLGPAITATDDAKRRIDNLHVKDTSVMSSDENPVTCGGNNNLGTSLGNYHFPLVVESMNKESPPELQRPDLVADVDFLHVNLNGDLLPAKNAYSEEIRSEILFEGVLGQCSNIASEDIILKNHILAASKIKDGSLDLDERTKHLQIDGADQVTSETVEVDPNDKVNGCNIVSSIQGNEGQIVDWKCIERCSSSVSLKSQVADNLISHRQIPKSSEAGSLKRKSLSEEADNVVSGKDEICNANVQNQIAEDSAELFHVKKSGTKRKQDVPTVIPPPNVAPFSDEWLAAMEAAGEEILTMKGGAVQNSPTEKPQHEPGPWSPVRRKNQAIGPYDCTKYSNMNIPDSCQ</sequence>
<feature type="region of interest" description="Disordered" evidence="1">
    <location>
        <begin position="430"/>
        <end position="455"/>
    </location>
</feature>
<accession>A0AAE1NC79</accession>
<comment type="caution">
    <text evidence="2">The sequence shown here is derived from an EMBL/GenBank/DDBJ whole genome shotgun (WGS) entry which is preliminary data.</text>
</comment>
<dbReference type="PANTHER" id="PTHR33737">
    <property type="entry name" value="OS05G0121800 PROTEIN"/>
    <property type="match status" value="1"/>
</dbReference>
<dbReference type="Proteomes" id="UP001293593">
    <property type="component" value="Unassembled WGS sequence"/>
</dbReference>
<feature type="compositionally biased region" description="Low complexity" evidence="1">
    <location>
        <begin position="391"/>
        <end position="400"/>
    </location>
</feature>
<dbReference type="InterPro" id="IPR045882">
    <property type="entry name" value="GPT1/2"/>
</dbReference>
<evidence type="ECO:0000313" key="3">
    <source>
        <dbReference type="Proteomes" id="UP001293593"/>
    </source>
</evidence>
<feature type="compositionally biased region" description="Polar residues" evidence="1">
    <location>
        <begin position="446"/>
        <end position="455"/>
    </location>
</feature>
<evidence type="ECO:0000313" key="2">
    <source>
        <dbReference type="EMBL" id="KAK4286484.1"/>
    </source>
</evidence>
<proteinExistence type="predicted"/>
<reference evidence="2" key="1">
    <citation type="submission" date="2023-10" db="EMBL/GenBank/DDBJ databases">
        <title>Chromosome-level genome of the transformable northern wattle, Acacia crassicarpa.</title>
        <authorList>
            <person name="Massaro I."/>
            <person name="Sinha N.R."/>
            <person name="Poethig S."/>
            <person name="Leichty A.R."/>
        </authorList>
    </citation>
    <scope>NUCLEOTIDE SEQUENCE</scope>
    <source>
        <strain evidence="2">Acra3RX</strain>
        <tissue evidence="2">Leaf</tissue>
    </source>
</reference>
<dbReference type="EMBL" id="JAWXYG010000001">
    <property type="protein sequence ID" value="KAK4286484.1"/>
    <property type="molecule type" value="Genomic_DNA"/>
</dbReference>